<dbReference type="HOGENOM" id="CLU_1620354_0_0_1"/>
<proteinExistence type="predicted"/>
<reference evidence="2" key="1">
    <citation type="journal article" date="2009" name="Proc. Natl. Acad. Sci. U.S.A.">
        <title>Eukaryote-to-eukaryote gene transfer events revealed by the genome sequence of the wine yeast Saccharomyces cerevisiae EC1118.</title>
        <authorList>
            <person name="Novo M."/>
            <person name="Bigey F."/>
            <person name="Beyne E."/>
            <person name="Galeote V."/>
            <person name="Gavory F."/>
            <person name="Mallet S."/>
            <person name="Cambot B."/>
            <person name="Legras J.L."/>
            <person name="Wincker P."/>
            <person name="Casaregola S."/>
            <person name="Dequin S."/>
        </authorList>
    </citation>
    <scope>NUCLEOTIDE SEQUENCE [LARGE SCALE GENOMIC DNA]</scope>
    <source>
        <strain evidence="2">Lalvin EC1118</strain>
        <strain>Lalvin EC1118 / Prise de mousse</strain>
    </source>
</reference>
<feature type="signal peptide" evidence="1">
    <location>
        <begin position="1"/>
        <end position="26"/>
    </location>
</feature>
<dbReference type="AlphaFoldDB" id="C8Z7G6"/>
<evidence type="ECO:0000256" key="1">
    <source>
        <dbReference type="SAM" id="SignalP"/>
    </source>
</evidence>
<evidence type="ECO:0000313" key="2">
    <source>
        <dbReference type="EMBL" id="CAY79332.1"/>
    </source>
</evidence>
<organism evidence="2">
    <name type="scientific">Saccharomyces cerevisiae (strain Lalvin EC1118 / Prise de mousse)</name>
    <name type="common">Baker's yeast</name>
    <dbReference type="NCBI Taxonomy" id="643680"/>
    <lineage>
        <taxon>Eukaryota</taxon>
        <taxon>Fungi</taxon>
        <taxon>Dikarya</taxon>
        <taxon>Ascomycota</taxon>
        <taxon>Saccharomycotina</taxon>
        <taxon>Saccharomycetes</taxon>
        <taxon>Saccharomycetales</taxon>
        <taxon>Saccharomycetaceae</taxon>
        <taxon>Saccharomyces</taxon>
    </lineage>
</organism>
<keyword evidence="1" id="KW-0732">Signal</keyword>
<name>C8Z7G6_YEAS8</name>
<protein>
    <submittedName>
        <fullName evidence="2">EC1118_1E8_2872p</fullName>
    </submittedName>
</protein>
<feature type="chain" id="PRO_5002994946" evidence="1">
    <location>
        <begin position="27"/>
        <end position="145"/>
    </location>
</feature>
<gene>
    <name evidence="2" type="ORF">EC1118_1E8_2872g</name>
</gene>
<sequence>MAILLPLKSILPWCCITFSFLLSSSGSISHSTASSSITLTKSSKPTNVPSNSRFDCSTINTFWLIVLSMTSKGKISGRLILRASVYACECTCIRYVCCETIYPPRKPFSLSLYFFYFSKKASILFCYPDAKTKPEHPGNKRAGSG</sequence>
<dbReference type="EMBL" id="FN393067">
    <property type="protein sequence ID" value="CAY79332.1"/>
    <property type="molecule type" value="Genomic_DNA"/>
</dbReference>
<accession>C8Z7G6</accession>
<dbReference type="OrthoDB" id="4059924at2759"/>